<proteinExistence type="predicted"/>
<evidence type="ECO:0000313" key="1">
    <source>
        <dbReference type="EMBL" id="KAA2228859.1"/>
    </source>
</evidence>
<dbReference type="OrthoDB" id="6898400at2"/>
<evidence type="ECO:0000313" key="2">
    <source>
        <dbReference type="EMBL" id="SDV10445.1"/>
    </source>
</evidence>
<dbReference type="Proteomes" id="UP000325296">
    <property type="component" value="Unassembled WGS sequence"/>
</dbReference>
<evidence type="ECO:0000313" key="3">
    <source>
        <dbReference type="Proteomes" id="UP000199620"/>
    </source>
</evidence>
<sequence>MTDTKLIANLFDRLNQNQLALGAAVEELSNWVEQRGSADIANNVRGALETLDLNLVFIRQGIAELAVAGSLGQS</sequence>
<dbReference type="RefSeq" id="WP_090292747.1">
    <property type="nucleotide sequence ID" value="NZ_BMNU01000009.1"/>
</dbReference>
<gene>
    <name evidence="1" type="ORF">F1720_16740</name>
    <name evidence="2" type="ORF">SAMN04490181_4915</name>
</gene>
<dbReference type="AlphaFoldDB" id="A0A5B2USD0"/>
<evidence type="ECO:0000313" key="4">
    <source>
        <dbReference type="Proteomes" id="UP000325296"/>
    </source>
</evidence>
<reference evidence="2 3" key="1">
    <citation type="submission" date="2016-10" db="EMBL/GenBank/DDBJ databases">
        <authorList>
            <person name="Varghese N."/>
            <person name="Submissions S."/>
        </authorList>
    </citation>
    <scope>NUCLEOTIDE SEQUENCE [LARGE SCALE GENOMIC DNA]</scope>
    <source>
        <strain evidence="2 3">BS2771</strain>
    </source>
</reference>
<dbReference type="Proteomes" id="UP000199620">
    <property type="component" value="Chromosome I"/>
</dbReference>
<name>A0A5B2USD0_9PSED</name>
<reference evidence="1 4" key="2">
    <citation type="submission" date="2019-09" db="EMBL/GenBank/DDBJ databases">
        <title>Draft genome sequence of Pseudomonas brenneri CCUG 51514(T).</title>
        <authorList>
            <person name="Tunovic T."/>
            <person name="Pineiro-Iglesias B."/>
            <person name="Unosson C."/>
            <person name="Inganas E."/>
            <person name="Ohlen M."/>
            <person name="Cardew S."/>
            <person name="Jensie-Markopoulos S."/>
            <person name="Salva-Serra F."/>
            <person name="Jaen-Luchoro D."/>
            <person name="Svensson-Stadler L."/>
            <person name="Chun J."/>
            <person name="Moore E."/>
        </authorList>
    </citation>
    <scope>NUCLEOTIDE SEQUENCE [LARGE SCALE GENOMIC DNA]</scope>
    <source>
        <strain evidence="1 4">CCUG 51514</strain>
    </source>
</reference>
<keyword evidence="3" id="KW-1185">Reference proteome</keyword>
<organism evidence="1 4">
    <name type="scientific">Pseudomonas brenneri</name>
    <dbReference type="NCBI Taxonomy" id="129817"/>
    <lineage>
        <taxon>Bacteria</taxon>
        <taxon>Pseudomonadati</taxon>
        <taxon>Pseudomonadota</taxon>
        <taxon>Gammaproteobacteria</taxon>
        <taxon>Pseudomonadales</taxon>
        <taxon>Pseudomonadaceae</taxon>
        <taxon>Pseudomonas</taxon>
    </lineage>
</organism>
<protein>
    <submittedName>
        <fullName evidence="1">Uncharacterized protein</fullName>
    </submittedName>
</protein>
<accession>A0A5B2USD0</accession>
<dbReference type="EMBL" id="LT629800">
    <property type="protein sequence ID" value="SDV10445.1"/>
    <property type="molecule type" value="Genomic_DNA"/>
</dbReference>
<dbReference type="EMBL" id="VUOL01000009">
    <property type="protein sequence ID" value="KAA2228859.1"/>
    <property type="molecule type" value="Genomic_DNA"/>
</dbReference>